<proteinExistence type="predicted"/>
<dbReference type="Proteomes" id="UP000294682">
    <property type="component" value="Unassembled WGS sequence"/>
</dbReference>
<dbReference type="AlphaFoldDB" id="A0A9X8UIM4"/>
<dbReference type="RefSeq" id="WP_143533544.1">
    <property type="nucleotide sequence ID" value="NZ_JADNAH010000059.1"/>
</dbReference>
<evidence type="ECO:0000313" key="3">
    <source>
        <dbReference type="Proteomes" id="UP000294682"/>
    </source>
</evidence>
<comment type="caution">
    <text evidence="2">The sequence shown here is derived from an EMBL/GenBank/DDBJ whole genome shotgun (WGS) entry which is preliminary data.</text>
</comment>
<evidence type="ECO:0000256" key="1">
    <source>
        <dbReference type="SAM" id="Phobius"/>
    </source>
</evidence>
<protein>
    <submittedName>
        <fullName evidence="2">Uncharacterized protein</fullName>
    </submittedName>
</protein>
<dbReference type="EMBL" id="SLUK01000009">
    <property type="protein sequence ID" value="TCL42640.1"/>
    <property type="molecule type" value="Genomic_DNA"/>
</dbReference>
<accession>A0A9X8UIM4</accession>
<keyword evidence="1" id="KW-1133">Transmembrane helix</keyword>
<keyword evidence="3" id="KW-1185">Reference proteome</keyword>
<name>A0A9X8UIM4_9FIRM</name>
<sequence length="60" mass="6421">MNKMVSNALTGVAVTMAVGTAAYMMTQKSPAKKRRQMKKTADRAIHAVGEIVDGISSVMH</sequence>
<reference evidence="2 3" key="1">
    <citation type="submission" date="2019-03" db="EMBL/GenBank/DDBJ databases">
        <title>Genomic Encyclopedia of Type Strains, Phase IV (KMG-IV): sequencing the most valuable type-strain genomes for metagenomic binning, comparative biology and taxonomic classification.</title>
        <authorList>
            <person name="Goeker M."/>
        </authorList>
    </citation>
    <scope>NUCLEOTIDE SEQUENCE [LARGE SCALE GENOMIC DNA]</scope>
    <source>
        <strain evidence="2 3">DSM 100433</strain>
    </source>
</reference>
<keyword evidence="1" id="KW-0812">Transmembrane</keyword>
<organism evidence="2 3">
    <name type="scientific">Harryflintia acetispora</name>
    <dbReference type="NCBI Taxonomy" id="1849041"/>
    <lineage>
        <taxon>Bacteria</taxon>
        <taxon>Bacillati</taxon>
        <taxon>Bacillota</taxon>
        <taxon>Clostridia</taxon>
        <taxon>Eubacteriales</taxon>
        <taxon>Oscillospiraceae</taxon>
        <taxon>Harryflintia</taxon>
    </lineage>
</organism>
<keyword evidence="1" id="KW-0472">Membrane</keyword>
<feature type="transmembrane region" description="Helical" evidence="1">
    <location>
        <begin position="6"/>
        <end position="25"/>
    </location>
</feature>
<evidence type="ECO:0000313" key="2">
    <source>
        <dbReference type="EMBL" id="TCL42640.1"/>
    </source>
</evidence>
<gene>
    <name evidence="2" type="ORF">EDD78_109111</name>
</gene>